<keyword evidence="2" id="KW-1185">Reference proteome</keyword>
<proteinExistence type="predicted"/>
<dbReference type="Proteomes" id="UP001177021">
    <property type="component" value="Unassembled WGS sequence"/>
</dbReference>
<dbReference type="EMBL" id="CASHSV030000409">
    <property type="protein sequence ID" value="CAJ2661620.1"/>
    <property type="molecule type" value="Genomic_DNA"/>
</dbReference>
<name>A0ACB0KWS9_TRIPR</name>
<organism evidence="1 2">
    <name type="scientific">Trifolium pratense</name>
    <name type="common">Red clover</name>
    <dbReference type="NCBI Taxonomy" id="57577"/>
    <lineage>
        <taxon>Eukaryota</taxon>
        <taxon>Viridiplantae</taxon>
        <taxon>Streptophyta</taxon>
        <taxon>Embryophyta</taxon>
        <taxon>Tracheophyta</taxon>
        <taxon>Spermatophyta</taxon>
        <taxon>Magnoliopsida</taxon>
        <taxon>eudicotyledons</taxon>
        <taxon>Gunneridae</taxon>
        <taxon>Pentapetalae</taxon>
        <taxon>rosids</taxon>
        <taxon>fabids</taxon>
        <taxon>Fabales</taxon>
        <taxon>Fabaceae</taxon>
        <taxon>Papilionoideae</taxon>
        <taxon>50 kb inversion clade</taxon>
        <taxon>NPAAA clade</taxon>
        <taxon>Hologalegina</taxon>
        <taxon>IRL clade</taxon>
        <taxon>Trifolieae</taxon>
        <taxon>Trifolium</taxon>
    </lineage>
</organism>
<comment type="caution">
    <text evidence="1">The sequence shown here is derived from an EMBL/GenBank/DDBJ whole genome shotgun (WGS) entry which is preliminary data.</text>
</comment>
<evidence type="ECO:0000313" key="2">
    <source>
        <dbReference type="Proteomes" id="UP001177021"/>
    </source>
</evidence>
<accession>A0ACB0KWS9</accession>
<gene>
    <name evidence="1" type="ORF">MILVUS5_LOCUS27309</name>
</gene>
<reference evidence="1" key="1">
    <citation type="submission" date="2023-10" db="EMBL/GenBank/DDBJ databases">
        <authorList>
            <person name="Rodriguez Cubillos JULIANA M."/>
            <person name="De Vega J."/>
        </authorList>
    </citation>
    <scope>NUCLEOTIDE SEQUENCE</scope>
</reference>
<evidence type="ECO:0000313" key="1">
    <source>
        <dbReference type="EMBL" id="CAJ2661620.1"/>
    </source>
</evidence>
<sequence>MTPFHFSLSHGTHHSTSIFQARNHTPHKKSNHPHTLHLFIYAEKQILSLTLHFLSLVVVPLFTIFTTSNHQASHAIGHLSSSDSKSFKIRLSVTQSISSSYTLSLSLSLSCYPSSSSIETNHTQIIHFWYHEALHVFILKLLVL</sequence>
<protein>
    <submittedName>
        <fullName evidence="1">Uncharacterized protein</fullName>
    </submittedName>
</protein>